<comment type="caution">
    <text evidence="7">The sequence shown here is derived from an EMBL/GenBank/DDBJ whole genome shotgun (WGS) entry which is preliminary data.</text>
</comment>
<dbReference type="InterPro" id="IPR025254">
    <property type="entry name" value="CCDC113/CCDC96_CC"/>
</dbReference>
<dbReference type="Pfam" id="PF13870">
    <property type="entry name" value="CCDC113_CCDC96_CC"/>
    <property type="match status" value="1"/>
</dbReference>
<feature type="domain" description="CCDC113/CCDC96 coiled-coil" evidence="6">
    <location>
        <begin position="739"/>
        <end position="909"/>
    </location>
</feature>
<gene>
    <name evidence="7" type="ORF">SCF082_LOCUS50068</name>
</gene>
<evidence type="ECO:0000256" key="3">
    <source>
        <dbReference type="ARBA" id="ARBA00023273"/>
    </source>
</evidence>
<evidence type="ECO:0000256" key="5">
    <source>
        <dbReference type="SAM" id="MobiDB-lite"/>
    </source>
</evidence>
<proteinExistence type="predicted"/>
<evidence type="ECO:0000256" key="4">
    <source>
        <dbReference type="SAM" id="Coils"/>
    </source>
</evidence>
<accession>A0ABP0S5E9</accession>
<feature type="coiled-coil region" evidence="4">
    <location>
        <begin position="678"/>
        <end position="705"/>
    </location>
</feature>
<dbReference type="Proteomes" id="UP001642464">
    <property type="component" value="Unassembled WGS sequence"/>
</dbReference>
<dbReference type="PANTHER" id="PTHR15654:SF1">
    <property type="entry name" value="COILED-COIL DOMAIN-CONTAINING PROTEIN 96"/>
    <property type="match status" value="1"/>
</dbReference>
<feature type="region of interest" description="Disordered" evidence="5">
    <location>
        <begin position="612"/>
        <end position="663"/>
    </location>
</feature>
<feature type="coiled-coil region" evidence="4">
    <location>
        <begin position="562"/>
        <end position="605"/>
    </location>
</feature>
<reference evidence="7 8" key="1">
    <citation type="submission" date="2024-02" db="EMBL/GenBank/DDBJ databases">
        <authorList>
            <person name="Chen Y."/>
            <person name="Shah S."/>
            <person name="Dougan E. K."/>
            <person name="Thang M."/>
            <person name="Chan C."/>
        </authorList>
    </citation>
    <scope>NUCLEOTIDE SEQUENCE [LARGE SCALE GENOMIC DNA]</scope>
</reference>
<feature type="region of interest" description="Disordered" evidence="5">
    <location>
        <begin position="493"/>
        <end position="523"/>
    </location>
</feature>
<dbReference type="InterPro" id="IPR051885">
    <property type="entry name" value="CC_CF"/>
</dbReference>
<protein>
    <submittedName>
        <fullName evidence="7">Coiled-coil domain-containing protein 96</fullName>
    </submittedName>
</protein>
<organism evidence="7 8">
    <name type="scientific">Durusdinium trenchii</name>
    <dbReference type="NCBI Taxonomy" id="1381693"/>
    <lineage>
        <taxon>Eukaryota</taxon>
        <taxon>Sar</taxon>
        <taxon>Alveolata</taxon>
        <taxon>Dinophyceae</taxon>
        <taxon>Suessiales</taxon>
        <taxon>Symbiodiniaceae</taxon>
        <taxon>Durusdinium</taxon>
    </lineage>
</organism>
<feature type="compositionally biased region" description="Low complexity" evidence="5">
    <location>
        <begin position="632"/>
        <end position="651"/>
    </location>
</feature>
<evidence type="ECO:0000259" key="6">
    <source>
        <dbReference type="Pfam" id="PF13870"/>
    </source>
</evidence>
<name>A0ABP0S5E9_9DINO</name>
<keyword evidence="8" id="KW-1185">Reference proteome</keyword>
<sequence>MERDGNREICVKLLELVNKRRQEEGLAALEECPAASRVAQECATTTLAARQRDPQLAGLDCTQVRYYEQGVLGAVEEEVLLEALDDSQDIDLLNTSDIADLLLDILVVNSGALDKCTSTRLNGVGVGFALSESHASIVTTYTAQHVTFEAAPAVSLRAASSKVECRVCTPGLRAVGVRVEFFSELDKSDIPGALWSAEEGVTPTSAATMLHEIPPWELNSVAEPSTASFELSMPCILQRAGIYREQRGVYLARVFVAPSDTVDDVPFAEPSEGFVFPDSGKGQFCGGQIALSYPPAAGSKALKEEVAHLLKMCERRTNLAVEEICLVERGETLPEGFEVYNDDEQLGVVLCVRKGPAKEGCVVELATAFGEDDVPAGFSIVGRHGSGESVDLRGTLQRLQSENDEVVLDEDALQEPIFLCFRQSSDPVEMTARGISEVVLQVCDSGADANMEAVDTLDIVPGVLAAVYRGVKAIAPEDLYATAPIDLRQAQLERQGSRTRGGGDDFDEDANLDGSLDDDEELNSQGNEWADLDEEKGFGNVAKLDPEALEGGKLGECILPTAESKRAELEEAERQAQASRIETLIENAKVERERLRAENSLLQKSLVPFMTKKKQLQHQLQRSESKNGGEDAGMATADGDDTTGGAALDDPASQEKERQYTNSLSACHDAAETLKRTREAYDKVAMELQTRLDEKEAKALEIRNSFAHFKREIAKAAENSRTGKPIPMRIIRQFEETEEQKDGEVEKVRLKNINLRSQLRKLEGALHEKEKLAEGLHLIDFEQLKIENQTLNEKIEERNEELHKLRKKTTTTVQVLTHIKEKLQFVQAEAVQLKGELGVLDKEVTASRDQLTKSKHARDALRSTNEAKKRDQGFVNSTLLVQDFQQRKAEIKGLKRTIRDLQHKYANLTGERAQNKAVTGDKASTADRQEER</sequence>
<dbReference type="EMBL" id="CAXAMM010042928">
    <property type="protein sequence ID" value="CAK9107551.1"/>
    <property type="molecule type" value="Genomic_DNA"/>
</dbReference>
<keyword evidence="3" id="KW-0966">Cell projection</keyword>
<dbReference type="PANTHER" id="PTHR15654">
    <property type="entry name" value="COILED-COIL DOMAIN-CONTAINING PROTEIN 113-RELATED"/>
    <property type="match status" value="1"/>
</dbReference>
<feature type="coiled-coil region" evidence="4">
    <location>
        <begin position="745"/>
        <end position="836"/>
    </location>
</feature>
<evidence type="ECO:0000256" key="2">
    <source>
        <dbReference type="ARBA" id="ARBA00023054"/>
    </source>
</evidence>
<comment type="subcellular location">
    <subcellularLocation>
        <location evidence="1">Cell projection</location>
        <location evidence="1">Cilium</location>
    </subcellularLocation>
</comment>
<evidence type="ECO:0000256" key="1">
    <source>
        <dbReference type="ARBA" id="ARBA00004138"/>
    </source>
</evidence>
<evidence type="ECO:0000313" key="8">
    <source>
        <dbReference type="Proteomes" id="UP001642464"/>
    </source>
</evidence>
<feature type="compositionally biased region" description="Acidic residues" evidence="5">
    <location>
        <begin position="504"/>
        <end position="522"/>
    </location>
</feature>
<feature type="region of interest" description="Disordered" evidence="5">
    <location>
        <begin position="909"/>
        <end position="932"/>
    </location>
</feature>
<evidence type="ECO:0000313" key="7">
    <source>
        <dbReference type="EMBL" id="CAK9107551.1"/>
    </source>
</evidence>
<keyword evidence="2 4" id="KW-0175">Coiled coil</keyword>